<feature type="compositionally biased region" description="Gly residues" evidence="8">
    <location>
        <begin position="1652"/>
        <end position="1668"/>
    </location>
</feature>
<dbReference type="SMART" id="SM01281">
    <property type="entry name" value="Med12"/>
    <property type="match status" value="1"/>
</dbReference>
<feature type="domain" description="Mediator complex subunit Med12" evidence="9">
    <location>
        <begin position="137"/>
        <end position="245"/>
    </location>
</feature>
<evidence type="ECO:0000256" key="7">
    <source>
        <dbReference type="ARBA" id="ARBA00032010"/>
    </source>
</evidence>
<evidence type="ECO:0000313" key="10">
    <source>
        <dbReference type="EMBL" id="SNX84811.1"/>
    </source>
</evidence>
<keyword evidence="4" id="KW-0805">Transcription regulation</keyword>
<feature type="region of interest" description="Disordered" evidence="8">
    <location>
        <begin position="1"/>
        <end position="80"/>
    </location>
</feature>
<feature type="region of interest" description="Disordered" evidence="8">
    <location>
        <begin position="1913"/>
        <end position="1965"/>
    </location>
</feature>
<evidence type="ECO:0000256" key="1">
    <source>
        <dbReference type="ARBA" id="ARBA00004123"/>
    </source>
</evidence>
<proteinExistence type="inferred from homology"/>
<feature type="compositionally biased region" description="Low complexity" evidence="8">
    <location>
        <begin position="293"/>
        <end position="304"/>
    </location>
</feature>
<feature type="region of interest" description="Disordered" evidence="8">
    <location>
        <begin position="1647"/>
        <end position="1668"/>
    </location>
</feature>
<keyword evidence="6" id="KW-0539">Nucleus</keyword>
<accession>A0AAJ5C5J7</accession>
<dbReference type="Pfam" id="PF09497">
    <property type="entry name" value="Med12"/>
    <property type="match status" value="1"/>
</dbReference>
<evidence type="ECO:0000259" key="9">
    <source>
        <dbReference type="SMART" id="SM01281"/>
    </source>
</evidence>
<comment type="caution">
    <text evidence="10">The sequence shown here is derived from an EMBL/GenBank/DDBJ whole genome shotgun (WGS) entry which is preliminary data.</text>
</comment>
<dbReference type="InterPro" id="IPR019035">
    <property type="entry name" value="Mediator_Med12"/>
</dbReference>
<comment type="subcellular location">
    <subcellularLocation>
        <location evidence="1">Nucleus</location>
    </subcellularLocation>
</comment>
<evidence type="ECO:0000256" key="2">
    <source>
        <dbReference type="ARBA" id="ARBA00010289"/>
    </source>
</evidence>
<evidence type="ECO:0000256" key="6">
    <source>
        <dbReference type="ARBA" id="ARBA00023242"/>
    </source>
</evidence>
<evidence type="ECO:0000256" key="4">
    <source>
        <dbReference type="ARBA" id="ARBA00023015"/>
    </source>
</evidence>
<evidence type="ECO:0000256" key="3">
    <source>
        <dbReference type="ARBA" id="ARBA00019622"/>
    </source>
</evidence>
<organism evidence="10 11">
    <name type="scientific">Melanopsichium pennsylvanicum</name>
    <dbReference type="NCBI Taxonomy" id="63383"/>
    <lineage>
        <taxon>Eukaryota</taxon>
        <taxon>Fungi</taxon>
        <taxon>Dikarya</taxon>
        <taxon>Basidiomycota</taxon>
        <taxon>Ustilaginomycotina</taxon>
        <taxon>Ustilaginomycetes</taxon>
        <taxon>Ustilaginales</taxon>
        <taxon>Ustilaginaceae</taxon>
        <taxon>Melanopsichium</taxon>
    </lineage>
</organism>
<dbReference type="Proteomes" id="UP001294444">
    <property type="component" value="Unassembled WGS sequence"/>
</dbReference>
<protein>
    <recommendedName>
        <fullName evidence="3">Mediator of RNA polymerase II transcription subunit 12</fullName>
    </recommendedName>
    <alternativeName>
        <fullName evidence="7">Mediator complex subunit 12</fullName>
    </alternativeName>
</protein>
<dbReference type="EMBL" id="OAPG01000007">
    <property type="protein sequence ID" value="SNX84811.1"/>
    <property type="molecule type" value="Genomic_DNA"/>
</dbReference>
<dbReference type="PANTHER" id="PTHR46567">
    <property type="entry name" value="MEDIATOR OF RNA POLYMERASE II TRANSCRIPTION SUBUNIT 12"/>
    <property type="match status" value="1"/>
</dbReference>
<keyword evidence="5" id="KW-0804">Transcription</keyword>
<dbReference type="GO" id="GO:0006357">
    <property type="term" value="P:regulation of transcription by RNA polymerase II"/>
    <property type="evidence" value="ECO:0007669"/>
    <property type="project" value="InterPro"/>
</dbReference>
<sequence length="1965" mass="214165">MTSLHSSLLRGGGGSRPTSSSSSNTKRSKHEDDTHLPQPYHQELPPWRPPLHPAAPHHDIPDLFPTKPNQPEDDMSQISVRKGFVPRSYVRNETFSAHDMIYTRLASPDTLRSLSSWMDEVMQRRRQLDKLNVAPTQYKPPSRVTLNEAKLANYVKDLADPNVPLTRLSKSVPHGFRGEKLFEMLWAGGALPTAAAGLNTSYFNPRNNTSTPMPAPLSSASTPAASAHAVSRKSVDISRAVWFIRALGAAELSSFRNKSAAAIVPEITSNLCTWMAKQVAELNLVQAAESSSNAAASPAPDSPSTHLPRTPVAASTSLPRSVAAAHFARIPSNLNPAPSPSTAPTKQVCTVLQNELDEERWTAKWSYSLSLARHLHAQHLLDRSILVRWIVDAFAASNLVQLPFLLELIQEVLVFILRRRCFVRPFLTALLIQIPTLDARLDPTAGGGIRSKLMLLLRIVSESCPDALVSPRLWYEHATTLNQLFNEFNTDAEADPSNSSALHLSQYVEQTVKPRVDRLLLRPQTRAIGKDIKTSPAQSTVSQDLQQHLDIQALDSFDMKTLDRVFLQSTCSRRAKMDRDDALWAPRIETILTWACTDRRSSVVRQYLAATLIEKIRFGVSWEESSEETDQVSLPAFDLEHHTKKTRKINVEPMLIKWLGDVEASLHQSDSGEHVVGGPRKPLLATIQVGSVVVLIGELARRGVFSYTKYLQRLIARGMTASSSCVNNQDEVDASASAPSASASASRDSLHLRLLRSLPLYDQPASVYQQRRQAIYGDRTKETYEDAAQRRALRQLQACLPFAFVDDGEVTQQHPSGATYPKAETRNLDGQLSRLWSASRFVRCKIFRDHLVPAVTARIDSLDGDQLSQISEVLVMADDFEGLAQLLATLLLRPLPDDLARAAFNLVIEFSLVWRSMDIMGTLNQLVRQQLNHSSSVRNDRQAVMASTTLLRLRTLIEGIPIRIHAPALDLAAEHDAIQQHVQALRPDVDVLLERFAQRMHSVTPKSDTSAATPAEGSDILTPFRGLFLQPDATSDEIIERTIVQSVMERSDAVLIPAAVRLVDQLYLEASLEIDERHARWLAHLATGMEQNTHGEASVKAFLGLVSRLVAHGTLNLQLAMDTFLLPHLVASVRRMTDPATRSTEAAASFHLNAVVSCLSGMFASSLGEAGNVSSYEDMRAFGAQTMLLFGQANLPCLLKAAICLICASDEASPIQAAEKTRIEAFWKTLLRSEPMQIAFRQDPRLCMLTIRDTCKSMWGCTPSRVMDLAMACLDPTSLLLGDVSSIDATSVKARLDGWDTGVVASELVDIFERLQLVESSFQSRADSKTRALASAIFDDLFVRLPDLGAQLIRDCQSSGLISRFTDIGVKILSDKIVARAEASKNVEQLNAVEQVPADVDGAQDSSENAGAKVGAQSSEALQSTSMNIADDEMGSPDPEVDSTLRSVLRMCEQQDGFVFNATDGDSCGRLLLHIIACLETTVSCSADRVAVRTCALLHSSPTFQLLHLVLRFGCLWNGSMKATAHRLIKALLALTRQAGERSDSANQFLLLLDSLGFVLDELPPPLLSACVPEMETQLHQVELATPEKTEKLEQLSYTLDNAMKTTTTTSESGCFVASSAGAALKRGWFTPGGLNPWECAEYLDVPPTTTPGGGGGGGASSRGGLGKVGQVQSRSYANLAGGALRPTTQGGDHSSKTRCLPGARTGWTTKLYLNTAIPVSMLGLRVTRDLVPNYTLPVSSSIACNNNNNYININDDASNITGAISTVSSTNATGLASPNAMRSGLALVQKQQVEGQEAEKEEGEKDEDEDEDGMGCLPMFVESERSYGDGSAGETVFSRDLRRGLLVQPTFGFSFLSSLNDFASKDSGNGDMGESTMTVVDDARGCDGGIIPVIDLTWDDGDDDEVMASCAPGSKTHWNPMNSMAGTSGDGGSGSSTIQKGMVKQADISIASNHGRKRRFSKRE</sequence>
<dbReference type="GO" id="GO:0003712">
    <property type="term" value="F:transcription coregulator activity"/>
    <property type="evidence" value="ECO:0007669"/>
    <property type="project" value="InterPro"/>
</dbReference>
<evidence type="ECO:0000256" key="5">
    <source>
        <dbReference type="ARBA" id="ARBA00023163"/>
    </source>
</evidence>
<gene>
    <name evidence="10" type="ORF">MEPE_03520</name>
</gene>
<feature type="compositionally biased region" description="Low complexity" evidence="8">
    <location>
        <begin position="16"/>
        <end position="25"/>
    </location>
</feature>
<feature type="region of interest" description="Disordered" evidence="8">
    <location>
        <begin position="1401"/>
        <end position="1420"/>
    </location>
</feature>
<name>A0AAJ5C5J7_9BASI</name>
<keyword evidence="11" id="KW-1185">Reference proteome</keyword>
<reference evidence="10" key="1">
    <citation type="submission" date="2023-10" db="EMBL/GenBank/DDBJ databases">
        <authorList>
            <person name="Guldener U."/>
        </authorList>
    </citation>
    <scope>NUCLEOTIDE SEQUENCE</scope>
    <source>
        <strain evidence="10">Mp4</strain>
    </source>
</reference>
<comment type="similarity">
    <text evidence="2">Belongs to the Mediator complex subunit 12 family.</text>
</comment>
<evidence type="ECO:0000256" key="8">
    <source>
        <dbReference type="SAM" id="MobiDB-lite"/>
    </source>
</evidence>
<feature type="region of interest" description="Disordered" evidence="8">
    <location>
        <begin position="1790"/>
        <end position="1814"/>
    </location>
</feature>
<dbReference type="GO" id="GO:0016592">
    <property type="term" value="C:mediator complex"/>
    <property type="evidence" value="ECO:0007669"/>
    <property type="project" value="InterPro"/>
</dbReference>
<feature type="compositionally biased region" description="Acidic residues" evidence="8">
    <location>
        <begin position="1800"/>
        <end position="1814"/>
    </location>
</feature>
<dbReference type="PANTHER" id="PTHR46567:SF1">
    <property type="entry name" value="MEDIATOR OF RNA POLYMERASE II TRANSCRIPTION SUBUNIT 12"/>
    <property type="match status" value="1"/>
</dbReference>
<feature type="compositionally biased region" description="Basic residues" evidence="8">
    <location>
        <begin position="1955"/>
        <end position="1965"/>
    </location>
</feature>
<feature type="region of interest" description="Disordered" evidence="8">
    <location>
        <begin position="293"/>
        <end position="312"/>
    </location>
</feature>
<evidence type="ECO:0000313" key="11">
    <source>
        <dbReference type="Proteomes" id="UP001294444"/>
    </source>
</evidence>